<dbReference type="Pfam" id="PF09343">
    <property type="entry name" value="DUF2460"/>
    <property type="match status" value="1"/>
</dbReference>
<proteinExistence type="predicted"/>
<name>A0A494TMA1_SPHPE</name>
<accession>A0A494TMA1</accession>
<gene>
    <name evidence="2" type="ORF">D3Y57_09810</name>
</gene>
<reference evidence="2 3" key="1">
    <citation type="submission" date="2018-09" db="EMBL/GenBank/DDBJ databases">
        <title>Sphingomonas peninsula sp. nov., isolated from fildes peninsula, Antarctic soil.</title>
        <authorList>
            <person name="Yingchao G."/>
        </authorList>
    </citation>
    <scope>NUCLEOTIDE SEQUENCE [LARGE SCALE GENOMIC DNA]</scope>
    <source>
        <strain evidence="2 3">YZ-8</strain>
    </source>
</reference>
<dbReference type="EMBL" id="CP032829">
    <property type="protein sequence ID" value="AYJ86205.1"/>
    <property type="molecule type" value="Genomic_DNA"/>
</dbReference>
<dbReference type="KEGG" id="spha:D3Y57_09810"/>
<dbReference type="AlphaFoldDB" id="A0A494TMA1"/>
<feature type="domain" description="DUF2460" evidence="1">
    <location>
        <begin position="19"/>
        <end position="214"/>
    </location>
</feature>
<dbReference type="OrthoDB" id="1685145at2"/>
<dbReference type="InterPro" id="IPR011740">
    <property type="entry name" value="DUF2460"/>
</dbReference>
<evidence type="ECO:0000313" key="3">
    <source>
        <dbReference type="Proteomes" id="UP000276254"/>
    </source>
</evidence>
<organism evidence="2 3">
    <name type="scientific">Sphingomonas paeninsulae</name>
    <dbReference type="NCBI Taxonomy" id="2319844"/>
    <lineage>
        <taxon>Bacteria</taxon>
        <taxon>Pseudomonadati</taxon>
        <taxon>Pseudomonadota</taxon>
        <taxon>Alphaproteobacteria</taxon>
        <taxon>Sphingomonadales</taxon>
        <taxon>Sphingomonadaceae</taxon>
        <taxon>Sphingomonas</taxon>
    </lineage>
</organism>
<protein>
    <recommendedName>
        <fullName evidence="1">DUF2460 domain-containing protein</fullName>
    </recommendedName>
</protein>
<evidence type="ECO:0000259" key="1">
    <source>
        <dbReference type="Pfam" id="PF09343"/>
    </source>
</evidence>
<dbReference type="Proteomes" id="UP000276254">
    <property type="component" value="Chromosome"/>
</dbReference>
<sequence length="214" mass="23619">MAALFRVQKGSPHLSNAVFPALTGLTFPVVKTPMWSTKTQDSVSGKETRIGFWSYPKWKYSLAYDILRSDNVNLELQTLAGFYNARNGGFDTWLFNDPDDNSVTLQGFGIGDGASTNFQLTRSLGGYVEPVLAVNATSAPAIYINGTLKIGGTDYTLNVTTGLVTFTTAPAVSATLTWTGSYYWRCKFLDDSIDLSKFMQNLWELQTLNFQSVK</sequence>
<keyword evidence="3" id="KW-1185">Reference proteome</keyword>
<evidence type="ECO:0000313" key="2">
    <source>
        <dbReference type="EMBL" id="AYJ86205.1"/>
    </source>
</evidence>